<reference evidence="1" key="1">
    <citation type="submission" date="2012-11" db="EMBL/GenBank/DDBJ databases">
        <title>Permanent draft genomes of Rhodopirellula europaea strain SH398 and 6C.</title>
        <authorList>
            <person name="Richter M."/>
            <person name="Richter-Heitmann T."/>
            <person name="Frank C."/>
            <person name="Harder J."/>
            <person name="Glockner F.O."/>
        </authorList>
    </citation>
    <scope>NUCLEOTIDE SEQUENCE</scope>
    <source>
        <strain evidence="1">6C</strain>
    </source>
</reference>
<gene>
    <name evidence="1" type="ORF">RE6C_03130</name>
</gene>
<comment type="caution">
    <text evidence="1">The sequence shown here is derived from an EMBL/GenBank/DDBJ whole genome shotgun (WGS) entry which is preliminary data.</text>
</comment>
<proteinExistence type="predicted"/>
<dbReference type="Proteomes" id="UP000011529">
    <property type="component" value="Unassembled WGS sequence"/>
</dbReference>
<dbReference type="EMBL" id="ANMO01000133">
    <property type="protein sequence ID" value="EMB16106.1"/>
    <property type="molecule type" value="Genomic_DNA"/>
</dbReference>
<accession>M2A686</accession>
<sequence length="40" mass="4282">MEAAVSPVPSADEAVAREGLDKLPWKVPVLPLVALPDERD</sequence>
<name>M2A686_9BACT</name>
<keyword evidence="2" id="KW-1185">Reference proteome</keyword>
<reference evidence="1" key="2">
    <citation type="journal article" date="2013" name="Mar. Genomics">
        <title>Expression of sulfatases in Rhodopirellula baltica and the diversity of sulfatases in the genus Rhodopirellula.</title>
        <authorList>
            <person name="Wegner C.E."/>
            <person name="Richter-Heitmann T."/>
            <person name="Klindworth A."/>
            <person name="Klockow C."/>
            <person name="Richter M."/>
            <person name="Achstetter T."/>
            <person name="Glockner F.O."/>
            <person name="Harder J."/>
        </authorList>
    </citation>
    <scope>NUCLEOTIDE SEQUENCE [LARGE SCALE GENOMIC DNA]</scope>
    <source>
        <strain evidence="1">6C</strain>
    </source>
</reference>
<protein>
    <submittedName>
        <fullName evidence="1">Uncharacterized protein</fullName>
    </submittedName>
</protein>
<evidence type="ECO:0000313" key="1">
    <source>
        <dbReference type="EMBL" id="EMB16106.1"/>
    </source>
</evidence>
<evidence type="ECO:0000313" key="2">
    <source>
        <dbReference type="Proteomes" id="UP000011529"/>
    </source>
</evidence>
<organism evidence="1 2">
    <name type="scientific">Rhodopirellula europaea 6C</name>
    <dbReference type="NCBI Taxonomy" id="1263867"/>
    <lineage>
        <taxon>Bacteria</taxon>
        <taxon>Pseudomonadati</taxon>
        <taxon>Planctomycetota</taxon>
        <taxon>Planctomycetia</taxon>
        <taxon>Pirellulales</taxon>
        <taxon>Pirellulaceae</taxon>
        <taxon>Rhodopirellula</taxon>
    </lineage>
</organism>
<dbReference type="PATRIC" id="fig|1263867.3.peg.3344"/>
<dbReference type="AlphaFoldDB" id="M2A686"/>